<evidence type="ECO:0000313" key="2">
    <source>
        <dbReference type="EMBL" id="NLF53341.1"/>
    </source>
</evidence>
<dbReference type="PANTHER" id="PTHR43038:SF3">
    <property type="entry name" value="ABC TRANSPORTER G FAMILY MEMBER 20 ISOFORM X1"/>
    <property type="match status" value="1"/>
</dbReference>
<gene>
    <name evidence="2" type="ORF">GX576_02840</name>
</gene>
<keyword evidence="2" id="KW-0547">Nucleotide-binding</keyword>
<feature type="domain" description="ABC transporter" evidence="1">
    <location>
        <begin position="10"/>
        <end position="91"/>
    </location>
</feature>
<evidence type="ECO:0000313" key="3">
    <source>
        <dbReference type="Proteomes" id="UP000536534"/>
    </source>
</evidence>
<accession>A0A7X7LTW8</accession>
<protein>
    <submittedName>
        <fullName evidence="2">ABC transporter ATP-binding protein</fullName>
    </submittedName>
</protein>
<dbReference type="PANTHER" id="PTHR43038">
    <property type="entry name" value="ATP-BINDING CASSETTE, SUB-FAMILY H, MEMBER 1"/>
    <property type="match status" value="1"/>
</dbReference>
<organism evidence="2 3">
    <name type="scientific">Thauera phenolivorans</name>
    <dbReference type="NCBI Taxonomy" id="1792543"/>
    <lineage>
        <taxon>Bacteria</taxon>
        <taxon>Pseudomonadati</taxon>
        <taxon>Pseudomonadota</taxon>
        <taxon>Betaproteobacteria</taxon>
        <taxon>Rhodocyclales</taxon>
        <taxon>Zoogloeaceae</taxon>
        <taxon>Thauera</taxon>
    </lineage>
</organism>
<dbReference type="AlphaFoldDB" id="A0A7X7LTW8"/>
<dbReference type="InterPro" id="IPR027417">
    <property type="entry name" value="P-loop_NTPase"/>
</dbReference>
<sequence length="155" mass="17228">MAGFIGIRTPQELALYSHLTIRENLEVFGCLSGIRRRDLCERLDWASKASQVAERLDERVEHLSGGWKRRVNIAAAILHRPALLILDEPTAGVDIEARNRLHEVVANLSRDGMGVLLTTHDLDQAETLCSTVGLLQAGRLALQGEPRRLIRDAFA</sequence>
<dbReference type="InterPro" id="IPR003439">
    <property type="entry name" value="ABC_transporter-like_ATP-bd"/>
</dbReference>
<keyword evidence="2" id="KW-0067">ATP-binding</keyword>
<evidence type="ECO:0000259" key="1">
    <source>
        <dbReference type="Pfam" id="PF00005"/>
    </source>
</evidence>
<reference evidence="2 3" key="1">
    <citation type="journal article" date="2020" name="Biotechnol. Biofuels">
        <title>New insights from the biogas microbiome by comprehensive genome-resolved metagenomics of nearly 1600 species originating from multiple anaerobic digesters.</title>
        <authorList>
            <person name="Campanaro S."/>
            <person name="Treu L."/>
            <person name="Rodriguez-R L.M."/>
            <person name="Kovalovszki A."/>
            <person name="Ziels R.M."/>
            <person name="Maus I."/>
            <person name="Zhu X."/>
            <person name="Kougias P.G."/>
            <person name="Basile A."/>
            <person name="Luo G."/>
            <person name="Schluter A."/>
            <person name="Konstantinidis K.T."/>
            <person name="Angelidaki I."/>
        </authorList>
    </citation>
    <scope>NUCLEOTIDE SEQUENCE [LARGE SCALE GENOMIC DNA]</scope>
    <source>
        <strain evidence="2">AS06rmzACSIP_256</strain>
    </source>
</reference>
<dbReference type="Proteomes" id="UP000536534">
    <property type="component" value="Unassembled WGS sequence"/>
</dbReference>
<comment type="caution">
    <text evidence="2">The sequence shown here is derived from an EMBL/GenBank/DDBJ whole genome shotgun (WGS) entry which is preliminary data.</text>
</comment>
<dbReference type="GO" id="GO:0005524">
    <property type="term" value="F:ATP binding"/>
    <property type="evidence" value="ECO:0007669"/>
    <property type="project" value="UniProtKB-KW"/>
</dbReference>
<dbReference type="GO" id="GO:0016887">
    <property type="term" value="F:ATP hydrolysis activity"/>
    <property type="evidence" value="ECO:0007669"/>
    <property type="project" value="InterPro"/>
</dbReference>
<name>A0A7X7LTW8_9RHOO</name>
<feature type="non-terminal residue" evidence="2">
    <location>
        <position position="155"/>
    </location>
</feature>
<dbReference type="SUPFAM" id="SSF52540">
    <property type="entry name" value="P-loop containing nucleoside triphosphate hydrolases"/>
    <property type="match status" value="1"/>
</dbReference>
<dbReference type="Pfam" id="PF00005">
    <property type="entry name" value="ABC_tran"/>
    <property type="match status" value="1"/>
</dbReference>
<dbReference type="Gene3D" id="3.40.50.300">
    <property type="entry name" value="P-loop containing nucleotide triphosphate hydrolases"/>
    <property type="match status" value="1"/>
</dbReference>
<proteinExistence type="predicted"/>
<dbReference type="EMBL" id="JAAYYV010000075">
    <property type="protein sequence ID" value="NLF53341.1"/>
    <property type="molecule type" value="Genomic_DNA"/>
</dbReference>